<dbReference type="InterPro" id="IPR000089">
    <property type="entry name" value="Biotin_lipoyl"/>
</dbReference>
<evidence type="ECO:0000259" key="5">
    <source>
        <dbReference type="PROSITE" id="PS50968"/>
    </source>
</evidence>
<dbReference type="GO" id="GO:0005829">
    <property type="term" value="C:cytosol"/>
    <property type="evidence" value="ECO:0007669"/>
    <property type="project" value="TreeGrafter"/>
</dbReference>
<organism evidence="6 7">
    <name type="scientific">Persicimonas caeni</name>
    <dbReference type="NCBI Taxonomy" id="2292766"/>
    <lineage>
        <taxon>Bacteria</taxon>
        <taxon>Deltaproteobacteria</taxon>
        <taxon>Bradymonadales</taxon>
        <taxon>Bradymonadaceae</taxon>
        <taxon>Persicimonas</taxon>
    </lineage>
</organism>
<name>A0A4Y6Q312_PERCE</name>
<dbReference type="InterPro" id="IPR017453">
    <property type="entry name" value="GCV_H_sub"/>
</dbReference>
<evidence type="ECO:0000256" key="2">
    <source>
        <dbReference type="ARBA" id="ARBA00022823"/>
    </source>
</evidence>
<dbReference type="CDD" id="cd06848">
    <property type="entry name" value="GCS_H"/>
    <property type="match status" value="1"/>
</dbReference>
<gene>
    <name evidence="3 6" type="primary">gcvH</name>
    <name evidence="6" type="ORF">FIV42_28270</name>
</gene>
<dbReference type="HAMAP" id="MF_00272">
    <property type="entry name" value="GcvH"/>
    <property type="match status" value="1"/>
</dbReference>
<evidence type="ECO:0000256" key="4">
    <source>
        <dbReference type="PIRSR" id="PIRSR617453-50"/>
    </source>
</evidence>
<keyword evidence="7" id="KW-1185">Reference proteome</keyword>
<protein>
    <recommendedName>
        <fullName evidence="3">Glycine cleavage system H protein</fullName>
    </recommendedName>
</protein>
<dbReference type="NCBIfam" id="TIGR00527">
    <property type="entry name" value="gcvH"/>
    <property type="match status" value="1"/>
</dbReference>
<dbReference type="Proteomes" id="UP000315995">
    <property type="component" value="Chromosome"/>
</dbReference>
<evidence type="ECO:0000256" key="1">
    <source>
        <dbReference type="ARBA" id="ARBA00009249"/>
    </source>
</evidence>
<evidence type="ECO:0000313" key="7">
    <source>
        <dbReference type="Proteomes" id="UP000315995"/>
    </source>
</evidence>
<dbReference type="GO" id="GO:0009249">
    <property type="term" value="P:protein lipoylation"/>
    <property type="evidence" value="ECO:0007669"/>
    <property type="project" value="TreeGrafter"/>
</dbReference>
<dbReference type="Gene3D" id="2.40.50.100">
    <property type="match status" value="1"/>
</dbReference>
<dbReference type="AlphaFoldDB" id="A0A4Y6Q312"/>
<dbReference type="EMBL" id="CP041186">
    <property type="protein sequence ID" value="QDG54978.1"/>
    <property type="molecule type" value="Genomic_DNA"/>
</dbReference>
<dbReference type="OrthoDB" id="9796712at2"/>
<dbReference type="PROSITE" id="PS00189">
    <property type="entry name" value="LIPOYL"/>
    <property type="match status" value="1"/>
</dbReference>
<dbReference type="InterPro" id="IPR033753">
    <property type="entry name" value="GCV_H/Fam206"/>
</dbReference>
<reference evidence="6 7" key="1">
    <citation type="submission" date="2019-06" db="EMBL/GenBank/DDBJ databases">
        <title>Persicimonas caeni gen. nov., sp. nov., a predatory bacterium isolated from solar saltern.</title>
        <authorList>
            <person name="Wang S."/>
        </authorList>
    </citation>
    <scope>NUCLEOTIDE SEQUENCE [LARGE SCALE GENOMIC DNA]</scope>
    <source>
        <strain evidence="6 7">YN101</strain>
    </source>
</reference>
<dbReference type="PANTHER" id="PTHR11715:SF3">
    <property type="entry name" value="GLYCINE CLEAVAGE SYSTEM H PROTEIN-RELATED"/>
    <property type="match status" value="1"/>
</dbReference>
<feature type="domain" description="Lipoyl-binding" evidence="5">
    <location>
        <begin position="23"/>
        <end position="105"/>
    </location>
</feature>
<sequence>MQIPEGYLFTDEHEWARQEDDGTITIGISWHAQDLLGDIVYVELPEEGEAVDAGEEFGVVESVKAASDLYSPVSGKVVEVNHGLDDAPESVNEGPYKQGWMIRVEPSDVTELEELMDPEEYASFVSQE</sequence>
<dbReference type="SUPFAM" id="SSF51230">
    <property type="entry name" value="Single hybrid motif"/>
    <property type="match status" value="1"/>
</dbReference>
<dbReference type="NCBIfam" id="NF002270">
    <property type="entry name" value="PRK01202.1"/>
    <property type="match status" value="1"/>
</dbReference>
<dbReference type="InterPro" id="IPR003016">
    <property type="entry name" value="2-oxoA_DH_lipoyl-BS"/>
</dbReference>
<dbReference type="Pfam" id="PF01597">
    <property type="entry name" value="GCV_H"/>
    <property type="match status" value="1"/>
</dbReference>
<dbReference type="InterPro" id="IPR011053">
    <property type="entry name" value="Single_hybrid_motif"/>
</dbReference>
<comment type="function">
    <text evidence="3">The glycine cleavage system catalyzes the degradation of glycine. The H protein shuttles the methylamine group of glycine from the P protein to the T protein.</text>
</comment>
<evidence type="ECO:0000313" key="6">
    <source>
        <dbReference type="EMBL" id="QDG54978.1"/>
    </source>
</evidence>
<dbReference type="GO" id="GO:0005960">
    <property type="term" value="C:glycine cleavage complex"/>
    <property type="evidence" value="ECO:0007669"/>
    <property type="project" value="InterPro"/>
</dbReference>
<accession>A0A5B8YE73</accession>
<dbReference type="PANTHER" id="PTHR11715">
    <property type="entry name" value="GLYCINE CLEAVAGE SYSTEM H PROTEIN"/>
    <property type="match status" value="1"/>
</dbReference>
<accession>A0A4Y6Q312</accession>
<comment type="subunit">
    <text evidence="3">The glycine cleavage system is composed of four proteins: P, T, L and H.</text>
</comment>
<evidence type="ECO:0000256" key="3">
    <source>
        <dbReference type="HAMAP-Rule" id="MF_00272"/>
    </source>
</evidence>
<dbReference type="InterPro" id="IPR002930">
    <property type="entry name" value="GCV_H"/>
</dbReference>
<keyword evidence="2 3" id="KW-0450">Lipoyl</keyword>
<dbReference type="PROSITE" id="PS50968">
    <property type="entry name" value="BIOTINYL_LIPOYL"/>
    <property type="match status" value="1"/>
</dbReference>
<proteinExistence type="inferred from homology"/>
<feature type="modified residue" description="N6-lipoyllysine" evidence="3 4">
    <location>
        <position position="64"/>
    </location>
</feature>
<comment type="similarity">
    <text evidence="1 3">Belongs to the GcvH family.</text>
</comment>
<dbReference type="GO" id="GO:0019464">
    <property type="term" value="P:glycine decarboxylation via glycine cleavage system"/>
    <property type="evidence" value="ECO:0007669"/>
    <property type="project" value="UniProtKB-UniRule"/>
</dbReference>
<comment type="cofactor">
    <cofactor evidence="3">
        <name>(R)-lipoate</name>
        <dbReference type="ChEBI" id="CHEBI:83088"/>
    </cofactor>
    <text evidence="3">Binds 1 lipoyl cofactor covalently.</text>
</comment>